<dbReference type="Proteomes" id="UP000004067">
    <property type="component" value="Unassembled WGS sequence"/>
</dbReference>
<dbReference type="RefSeq" id="WP_006304956.1">
    <property type="nucleotide sequence ID" value="NZ_GL892076.1"/>
</dbReference>
<dbReference type="Pfam" id="PF14559">
    <property type="entry name" value="TPR_19"/>
    <property type="match status" value="2"/>
</dbReference>
<accession>F5RIW1</accession>
<dbReference type="EMBL" id="AFHQ01000004">
    <property type="protein sequence ID" value="EGK62399.1"/>
    <property type="molecule type" value="Genomic_DNA"/>
</dbReference>
<evidence type="ECO:0008006" key="4">
    <source>
        <dbReference type="Google" id="ProtNLM"/>
    </source>
</evidence>
<evidence type="ECO:0000313" key="2">
    <source>
        <dbReference type="EMBL" id="EGK62399.1"/>
    </source>
</evidence>
<dbReference type="eggNOG" id="ENOG5032WVQ">
    <property type="taxonomic scope" value="Bacteria"/>
</dbReference>
<evidence type="ECO:0000313" key="3">
    <source>
        <dbReference type="Proteomes" id="UP000004067"/>
    </source>
</evidence>
<feature type="compositionally biased region" description="Basic residues" evidence="1">
    <location>
        <begin position="1"/>
        <end position="17"/>
    </location>
</feature>
<dbReference type="HOGENOM" id="CLU_942995_0_0_9"/>
<dbReference type="Gene3D" id="1.25.40.10">
    <property type="entry name" value="Tetratricopeptide repeat domain"/>
    <property type="match status" value="2"/>
</dbReference>
<feature type="region of interest" description="Disordered" evidence="1">
    <location>
        <begin position="1"/>
        <end position="29"/>
    </location>
</feature>
<dbReference type="InterPro" id="IPR019734">
    <property type="entry name" value="TPR_rpt"/>
</dbReference>
<gene>
    <name evidence="2" type="ORF">HMPREF9081_0146</name>
</gene>
<dbReference type="AlphaFoldDB" id="F5RIW1"/>
<dbReference type="SMART" id="SM00028">
    <property type="entry name" value="TPR"/>
    <property type="match status" value="3"/>
</dbReference>
<dbReference type="STRING" id="888060.HMPREF9081_0146"/>
<reference evidence="2 3" key="1">
    <citation type="submission" date="2011-04" db="EMBL/GenBank/DDBJ databases">
        <authorList>
            <person name="Muzny D."/>
            <person name="Qin X."/>
            <person name="Deng J."/>
            <person name="Jiang H."/>
            <person name="Liu Y."/>
            <person name="Qu J."/>
            <person name="Song X.-Z."/>
            <person name="Zhang L."/>
            <person name="Thornton R."/>
            <person name="Coyle M."/>
            <person name="Francisco L."/>
            <person name="Jackson L."/>
            <person name="Javaid M."/>
            <person name="Korchina V."/>
            <person name="Kovar C."/>
            <person name="Mata R."/>
            <person name="Mathew T."/>
            <person name="Ngo R."/>
            <person name="Nguyen L."/>
            <person name="Nguyen N."/>
            <person name="Okwuonu G."/>
            <person name="Ongeri F."/>
            <person name="Pham C."/>
            <person name="Simmons D."/>
            <person name="Wilczek-Boney K."/>
            <person name="Hale W."/>
            <person name="Jakkamsetti A."/>
            <person name="Pham P."/>
            <person name="Ruth R."/>
            <person name="San Lucas F."/>
            <person name="Warren J."/>
            <person name="Zhang J."/>
            <person name="Zhao Z."/>
            <person name="Zhou C."/>
            <person name="Zhu D."/>
            <person name="Lee S."/>
            <person name="Bess C."/>
            <person name="Blankenburg K."/>
            <person name="Forbes L."/>
            <person name="Fu Q."/>
            <person name="Gubbala S."/>
            <person name="Hirani K."/>
            <person name="Jayaseelan J.C."/>
            <person name="Lara F."/>
            <person name="Munidasa M."/>
            <person name="Palculict T."/>
            <person name="Patil S."/>
            <person name="Pu L.-L."/>
            <person name="Saada N."/>
            <person name="Tang L."/>
            <person name="Weissenberger G."/>
            <person name="Zhu Y."/>
            <person name="Hemphill L."/>
            <person name="Shang Y."/>
            <person name="Youmans B."/>
            <person name="Ayvaz T."/>
            <person name="Ross M."/>
            <person name="Santibanez J."/>
            <person name="Aqrawi P."/>
            <person name="Gross S."/>
            <person name="Joshi V."/>
            <person name="Fowler G."/>
            <person name="Nazareth L."/>
            <person name="Reid J."/>
            <person name="Worley K."/>
            <person name="Petrosino J."/>
            <person name="Highlander S."/>
            <person name="Gibbs R."/>
        </authorList>
    </citation>
    <scope>NUCLEOTIDE SEQUENCE [LARGE SCALE GENOMIC DNA]</scope>
    <source>
        <strain evidence="2 3">DSM 2778</strain>
    </source>
</reference>
<evidence type="ECO:0000256" key="1">
    <source>
        <dbReference type="SAM" id="MobiDB-lite"/>
    </source>
</evidence>
<name>F5RIW1_9FIRM</name>
<sequence length="300" mass="32848">MKKRNKSRAERTRRKRARREEKRNAKGTMTMAEKKIATIEQIRKHVEKKEYAEVINSFADMIAQGNPPEECFGDVARAYFELGDYTRAATWVTNVLSRDAGNVDARILLARICRREKRPDDALKLFENILSVHGRAVSSAQRTEISRLAGLDARLTPERTRAEYPHLAALLGLGAAPVQQAPAAAAVTAPLAVPQPVAPAVPVASTADAEERAAEILAQAIRPVEKMEALNAFAGAAYVADDYAGAKVLLTAALHLDPGCDATLRNMALLLHEMGERDKAIQVAAKMRMADFTLLRTLKS</sequence>
<keyword evidence="3" id="KW-1185">Reference proteome</keyword>
<dbReference type="SUPFAM" id="SSF48452">
    <property type="entry name" value="TPR-like"/>
    <property type="match status" value="1"/>
</dbReference>
<organism evidence="2 3">
    <name type="scientific">Centipeda periodontii DSM 2778</name>
    <dbReference type="NCBI Taxonomy" id="888060"/>
    <lineage>
        <taxon>Bacteria</taxon>
        <taxon>Bacillati</taxon>
        <taxon>Bacillota</taxon>
        <taxon>Negativicutes</taxon>
        <taxon>Selenomonadales</taxon>
        <taxon>Selenomonadaceae</taxon>
        <taxon>Centipeda</taxon>
    </lineage>
</organism>
<proteinExistence type="predicted"/>
<dbReference type="OrthoDB" id="1666804at2"/>
<protein>
    <recommendedName>
        <fullName evidence="4">Tetratricopeptide repeat protein</fullName>
    </recommendedName>
</protein>
<comment type="caution">
    <text evidence="2">The sequence shown here is derived from an EMBL/GenBank/DDBJ whole genome shotgun (WGS) entry which is preliminary data.</text>
</comment>
<dbReference type="InterPro" id="IPR011990">
    <property type="entry name" value="TPR-like_helical_dom_sf"/>
</dbReference>